<gene>
    <name evidence="3" type="ORF">MTR67_043405</name>
</gene>
<reference evidence="3" key="1">
    <citation type="submission" date="2023-08" db="EMBL/GenBank/DDBJ databases">
        <title>A de novo genome assembly of Solanum verrucosum Schlechtendal, a Mexican diploid species geographically isolated from the other diploid A-genome species in potato relatives.</title>
        <authorList>
            <person name="Hosaka K."/>
        </authorList>
    </citation>
    <scope>NUCLEOTIDE SEQUENCE</scope>
    <source>
        <tissue evidence="3">Young leaves</tissue>
    </source>
</reference>
<dbReference type="AlphaFoldDB" id="A0AAF0UP08"/>
<dbReference type="GO" id="GO:0009451">
    <property type="term" value="P:RNA modification"/>
    <property type="evidence" value="ECO:0007669"/>
    <property type="project" value="InterPro"/>
</dbReference>
<feature type="repeat" description="PPR" evidence="2">
    <location>
        <begin position="217"/>
        <end position="251"/>
    </location>
</feature>
<sequence length="286" mass="32208">MAFLGHVVSTEGVKVDPSKIQAVVEWRPPKSPTEGGKYGNPPDLATIFYETRKKNNTLVDSETIEKHAQIQELVESEPSLSSIEIVETCFGPQSANNENPHLIFPQIFKFGYSTDQFVQNSLVSSFPSSGYVHLARQVFDDIMHKDVLSYTALIDGYARNALPIRDLKLFLEMRRAQVKVDEVDVVAALSPAGTLRCVWFGKYLHGFYVEPGRVSRDVYIGSVLVDMYAKCGFLDDALKVFEDMPYKNLISWTAMIVGSIHYNRFREALCFLRDAIQKGCPQSSTY</sequence>
<dbReference type="PROSITE" id="PS51375">
    <property type="entry name" value="PPR"/>
    <property type="match status" value="2"/>
</dbReference>
<dbReference type="Proteomes" id="UP001234989">
    <property type="component" value="Chromosome 10"/>
</dbReference>
<dbReference type="Gene3D" id="1.25.40.10">
    <property type="entry name" value="Tetratricopeptide repeat domain"/>
    <property type="match status" value="2"/>
</dbReference>
<proteinExistence type="predicted"/>
<keyword evidence="4" id="KW-1185">Reference proteome</keyword>
<evidence type="ECO:0000313" key="3">
    <source>
        <dbReference type="EMBL" id="WMV50020.1"/>
    </source>
</evidence>
<dbReference type="EMBL" id="CP133621">
    <property type="protein sequence ID" value="WMV50020.1"/>
    <property type="molecule type" value="Genomic_DNA"/>
</dbReference>
<evidence type="ECO:0000256" key="1">
    <source>
        <dbReference type="ARBA" id="ARBA00022737"/>
    </source>
</evidence>
<dbReference type="GO" id="GO:0003723">
    <property type="term" value="F:RNA binding"/>
    <property type="evidence" value="ECO:0007669"/>
    <property type="project" value="InterPro"/>
</dbReference>
<accession>A0AAF0UP08</accession>
<dbReference type="InterPro" id="IPR002885">
    <property type="entry name" value="PPR_rpt"/>
</dbReference>
<organism evidence="3 4">
    <name type="scientific">Solanum verrucosum</name>
    <dbReference type="NCBI Taxonomy" id="315347"/>
    <lineage>
        <taxon>Eukaryota</taxon>
        <taxon>Viridiplantae</taxon>
        <taxon>Streptophyta</taxon>
        <taxon>Embryophyta</taxon>
        <taxon>Tracheophyta</taxon>
        <taxon>Spermatophyta</taxon>
        <taxon>Magnoliopsida</taxon>
        <taxon>eudicotyledons</taxon>
        <taxon>Gunneridae</taxon>
        <taxon>Pentapetalae</taxon>
        <taxon>asterids</taxon>
        <taxon>lamiids</taxon>
        <taxon>Solanales</taxon>
        <taxon>Solanaceae</taxon>
        <taxon>Solanoideae</taxon>
        <taxon>Solaneae</taxon>
        <taxon>Solanum</taxon>
    </lineage>
</organism>
<protein>
    <recommendedName>
        <fullName evidence="5">Pentatricopeptide repeat-containing protein</fullName>
    </recommendedName>
</protein>
<dbReference type="InterPro" id="IPR011990">
    <property type="entry name" value="TPR-like_helical_dom_sf"/>
</dbReference>
<keyword evidence="1" id="KW-0677">Repeat</keyword>
<dbReference type="SUPFAM" id="SSF56672">
    <property type="entry name" value="DNA/RNA polymerases"/>
    <property type="match status" value="1"/>
</dbReference>
<dbReference type="InterPro" id="IPR043502">
    <property type="entry name" value="DNA/RNA_pol_sf"/>
</dbReference>
<dbReference type="InterPro" id="IPR046960">
    <property type="entry name" value="PPR_At4g14850-like_plant"/>
</dbReference>
<name>A0AAF0UP08_SOLVR</name>
<evidence type="ECO:0000256" key="2">
    <source>
        <dbReference type="PROSITE-ProRule" id="PRU00708"/>
    </source>
</evidence>
<feature type="repeat" description="PPR" evidence="2">
    <location>
        <begin position="146"/>
        <end position="180"/>
    </location>
</feature>
<dbReference type="PANTHER" id="PTHR47926">
    <property type="entry name" value="PENTATRICOPEPTIDE REPEAT-CONTAINING PROTEIN"/>
    <property type="match status" value="1"/>
</dbReference>
<evidence type="ECO:0000313" key="4">
    <source>
        <dbReference type="Proteomes" id="UP001234989"/>
    </source>
</evidence>
<evidence type="ECO:0008006" key="5">
    <source>
        <dbReference type="Google" id="ProtNLM"/>
    </source>
</evidence>
<dbReference type="Pfam" id="PF01535">
    <property type="entry name" value="PPR"/>
    <property type="match status" value="3"/>
</dbReference>